<dbReference type="CDD" id="cd02002">
    <property type="entry name" value="TPP_BFDC"/>
    <property type="match status" value="1"/>
</dbReference>
<evidence type="ECO:0000259" key="4">
    <source>
        <dbReference type="Pfam" id="PF00205"/>
    </source>
</evidence>
<keyword evidence="8" id="KW-1185">Reference proteome</keyword>
<dbReference type="Pfam" id="PF02776">
    <property type="entry name" value="TPP_enzyme_N"/>
    <property type="match status" value="1"/>
</dbReference>
<feature type="domain" description="Thiamine pyrophosphate enzyme N-terminal TPP-binding" evidence="6">
    <location>
        <begin position="12"/>
        <end position="109"/>
    </location>
</feature>
<gene>
    <name evidence="7" type="ORF">PK98_13605</name>
</gene>
<feature type="domain" description="Thiamine pyrophosphate enzyme central" evidence="4">
    <location>
        <begin position="193"/>
        <end position="328"/>
    </location>
</feature>
<dbReference type="Proteomes" id="UP000030988">
    <property type="component" value="Unassembled WGS sequence"/>
</dbReference>
<dbReference type="SUPFAM" id="SSF52518">
    <property type="entry name" value="Thiamin diphosphate-binding fold (THDP-binding)"/>
    <property type="match status" value="2"/>
</dbReference>
<dbReference type="STRING" id="1572751.PK98_13605"/>
<dbReference type="InterPro" id="IPR029061">
    <property type="entry name" value="THDP-binding"/>
</dbReference>
<keyword evidence="7" id="KW-0456">Lyase</keyword>
<evidence type="ECO:0000259" key="6">
    <source>
        <dbReference type="Pfam" id="PF02776"/>
    </source>
</evidence>
<dbReference type="InterPro" id="IPR045229">
    <property type="entry name" value="TPP_enz"/>
</dbReference>
<dbReference type="EC" id="4.1.1.7" evidence="7"/>
<name>A0A0B2BYY2_9SPHN</name>
<protein>
    <submittedName>
        <fullName evidence="7">Benzoylformate decarboxylase</fullName>
        <ecNumber evidence="7">4.1.1.7</ecNumber>
    </submittedName>
</protein>
<organism evidence="7 8">
    <name type="scientific">Croceibacterium mercuriale</name>
    <dbReference type="NCBI Taxonomy" id="1572751"/>
    <lineage>
        <taxon>Bacteria</taxon>
        <taxon>Pseudomonadati</taxon>
        <taxon>Pseudomonadota</taxon>
        <taxon>Alphaproteobacteria</taxon>
        <taxon>Sphingomonadales</taxon>
        <taxon>Erythrobacteraceae</taxon>
        <taxon>Croceibacterium</taxon>
    </lineage>
</organism>
<dbReference type="InterPro" id="IPR011766">
    <property type="entry name" value="TPP_enzyme_TPP-bd"/>
</dbReference>
<dbReference type="AlphaFoldDB" id="A0A0B2BYY2"/>
<feature type="domain" description="Thiamine pyrophosphate enzyme TPP-binding" evidence="5">
    <location>
        <begin position="383"/>
        <end position="518"/>
    </location>
</feature>
<evidence type="ECO:0000256" key="2">
    <source>
        <dbReference type="ARBA" id="ARBA00023052"/>
    </source>
</evidence>
<keyword evidence="2 3" id="KW-0786">Thiamine pyrophosphate</keyword>
<dbReference type="GO" id="GO:0030976">
    <property type="term" value="F:thiamine pyrophosphate binding"/>
    <property type="evidence" value="ECO:0007669"/>
    <property type="project" value="InterPro"/>
</dbReference>
<dbReference type="PANTHER" id="PTHR18968">
    <property type="entry name" value="THIAMINE PYROPHOSPHATE ENZYMES"/>
    <property type="match status" value="1"/>
</dbReference>
<dbReference type="Gene3D" id="3.40.50.970">
    <property type="match status" value="2"/>
</dbReference>
<comment type="similarity">
    <text evidence="1 3">Belongs to the TPP enzyme family.</text>
</comment>
<dbReference type="Pfam" id="PF02775">
    <property type="entry name" value="TPP_enzyme_C"/>
    <property type="match status" value="1"/>
</dbReference>
<dbReference type="GO" id="GO:0050695">
    <property type="term" value="F:benzoylformate decarboxylase activity"/>
    <property type="evidence" value="ECO:0007669"/>
    <property type="project" value="UniProtKB-EC"/>
</dbReference>
<dbReference type="PANTHER" id="PTHR18968:SF133">
    <property type="entry name" value="BENZOYLFORMATE DECARBOXYLASE"/>
    <property type="match status" value="1"/>
</dbReference>
<dbReference type="InterPro" id="IPR029035">
    <property type="entry name" value="DHS-like_NAD/FAD-binding_dom"/>
</dbReference>
<dbReference type="EMBL" id="JTDN01000002">
    <property type="protein sequence ID" value="KHL24901.1"/>
    <property type="molecule type" value="Genomic_DNA"/>
</dbReference>
<dbReference type="Gene3D" id="3.40.50.1220">
    <property type="entry name" value="TPP-binding domain"/>
    <property type="match status" value="1"/>
</dbReference>
<evidence type="ECO:0000313" key="8">
    <source>
        <dbReference type="Proteomes" id="UP000030988"/>
    </source>
</evidence>
<dbReference type="InterPro" id="IPR012001">
    <property type="entry name" value="Thiamin_PyroP_enz_TPP-bd_dom"/>
</dbReference>
<sequence length="522" mass="54131">MTPALPAGTATTVRDAAFAVFAHWGVDRMFGNPGSTELPMLKGLPFPYVQGLNEAVVLGMADGYARASGRAALVNLHSAAGTGHALGNLFTAWKNNAPVVVTAGQQARSILPFDPFLFAERATEFPRPYVKWTAEPARAEDVPLALIRAFAIALTPPMGPVFVSIPVDDWDRPCTMPALPSLTTRTAADPAGLAQLAALLSGARNPALVLGTGLANAGGWNAAIACAEASGAAVWAAPYAAREVFPEDHPHFAGFLPAWRERLRDALQPHDAILVAGAPVFTWHVEGTGPFWPDGAALALLSDDPQHGAALPGGIGVLGDPASGLAELAKILPQPHGPVRSPRQIAAPEPAMSAAHVLSRIAALRPAEAVIVEEAPTARGPMHDHLPITHAGGFYTCASGGLGHGLPAAIGVALAQPDRVIAILGDGSAMYAIQGLYAARDEGTQVSFVILNNRAYAALTGFAGEFGLNHVPGCDLGGLDFVQLAQAQGVPARRVEQVGQLDEALCWSFAADGPTLLDLRIA</sequence>
<dbReference type="CDD" id="cd07035">
    <property type="entry name" value="TPP_PYR_POX_like"/>
    <property type="match status" value="1"/>
</dbReference>
<dbReference type="Pfam" id="PF00205">
    <property type="entry name" value="TPP_enzyme_M"/>
    <property type="match status" value="1"/>
</dbReference>
<accession>A0A0B2BYY2</accession>
<comment type="caution">
    <text evidence="7">The sequence shown here is derived from an EMBL/GenBank/DDBJ whole genome shotgun (WGS) entry which is preliminary data.</text>
</comment>
<dbReference type="GO" id="GO:0003984">
    <property type="term" value="F:acetolactate synthase activity"/>
    <property type="evidence" value="ECO:0007669"/>
    <property type="project" value="TreeGrafter"/>
</dbReference>
<dbReference type="GO" id="GO:0000287">
    <property type="term" value="F:magnesium ion binding"/>
    <property type="evidence" value="ECO:0007669"/>
    <property type="project" value="InterPro"/>
</dbReference>
<dbReference type="InterPro" id="IPR012000">
    <property type="entry name" value="Thiamin_PyroP_enz_cen_dom"/>
</dbReference>
<dbReference type="GO" id="GO:0019752">
    <property type="term" value="P:carboxylic acid metabolic process"/>
    <property type="evidence" value="ECO:0007669"/>
    <property type="project" value="UniProtKB-ARBA"/>
</dbReference>
<reference evidence="7 8" key="1">
    <citation type="submission" date="2014-11" db="EMBL/GenBank/DDBJ databases">
        <title>Draft genome sequence of Kirrobacter mercurialis.</title>
        <authorList>
            <person name="Coil D.A."/>
            <person name="Eisen J.A."/>
        </authorList>
    </citation>
    <scope>NUCLEOTIDE SEQUENCE [LARGE SCALE GENOMIC DNA]</scope>
    <source>
        <strain evidence="7 8">Coronado</strain>
    </source>
</reference>
<evidence type="ECO:0000313" key="7">
    <source>
        <dbReference type="EMBL" id="KHL24901.1"/>
    </source>
</evidence>
<dbReference type="NCBIfam" id="NF005485">
    <property type="entry name" value="PRK07092.1"/>
    <property type="match status" value="1"/>
</dbReference>
<evidence type="ECO:0000256" key="1">
    <source>
        <dbReference type="ARBA" id="ARBA00007812"/>
    </source>
</evidence>
<dbReference type="GO" id="GO:0050660">
    <property type="term" value="F:flavin adenine dinucleotide binding"/>
    <property type="evidence" value="ECO:0007669"/>
    <property type="project" value="TreeGrafter"/>
</dbReference>
<proteinExistence type="inferred from homology"/>
<evidence type="ECO:0000259" key="5">
    <source>
        <dbReference type="Pfam" id="PF02775"/>
    </source>
</evidence>
<evidence type="ECO:0000256" key="3">
    <source>
        <dbReference type="RuleBase" id="RU362132"/>
    </source>
</evidence>
<dbReference type="SUPFAM" id="SSF52467">
    <property type="entry name" value="DHS-like NAD/FAD-binding domain"/>
    <property type="match status" value="1"/>
</dbReference>